<gene>
    <name evidence="1" type="ORF">BSZ19_04875</name>
</gene>
<proteinExistence type="predicted"/>
<dbReference type="RefSeq" id="WP_085398706.1">
    <property type="nucleotide sequence ID" value="NZ_NAFL01000198.1"/>
</dbReference>
<reference evidence="1 2" key="1">
    <citation type="submission" date="2017-03" db="EMBL/GenBank/DDBJ databases">
        <title>Whole genome sequences of fourteen strains of Bradyrhizobium canariense and one strain of Bradyrhizobium japonicum isolated from Lupinus (Papilionoideae: Genisteae) species in Algeria.</title>
        <authorList>
            <person name="Crovadore J."/>
            <person name="Chekireb D."/>
            <person name="Brachmann A."/>
            <person name="Chablais R."/>
            <person name="Cochard B."/>
            <person name="Lefort F."/>
        </authorList>
    </citation>
    <scope>NUCLEOTIDE SEQUENCE [LARGE SCALE GENOMIC DNA]</scope>
    <source>
        <strain evidence="1 2">UBMA197</strain>
    </source>
</reference>
<dbReference type="AlphaFoldDB" id="A0A1Y2JZ04"/>
<sequence length="125" mass="13839">MASPATTNEPSTEHVQEAVDQIEKLDADLMAEKMAYMSKCKTIRKIKADAYDHASDQGISKKLLKKKIKERDLGRKIDRITADLEDDERSEYEMLSEKLGEFADTPLGSAALARADGGNIHRTGA</sequence>
<evidence type="ECO:0000313" key="1">
    <source>
        <dbReference type="EMBL" id="OSJ36318.1"/>
    </source>
</evidence>
<protein>
    <submittedName>
        <fullName evidence="1">Uncharacterized protein</fullName>
    </submittedName>
</protein>
<accession>A0A1Y2JZ04</accession>
<organism evidence="1 2">
    <name type="scientific">Bradyrhizobium japonicum</name>
    <dbReference type="NCBI Taxonomy" id="375"/>
    <lineage>
        <taxon>Bacteria</taxon>
        <taxon>Pseudomonadati</taxon>
        <taxon>Pseudomonadota</taxon>
        <taxon>Alphaproteobacteria</taxon>
        <taxon>Hyphomicrobiales</taxon>
        <taxon>Nitrobacteraceae</taxon>
        <taxon>Bradyrhizobium</taxon>
    </lineage>
</organism>
<comment type="caution">
    <text evidence="1">The sequence shown here is derived from an EMBL/GenBank/DDBJ whole genome shotgun (WGS) entry which is preliminary data.</text>
</comment>
<evidence type="ECO:0000313" key="2">
    <source>
        <dbReference type="Proteomes" id="UP000193335"/>
    </source>
</evidence>
<dbReference type="EMBL" id="NAFL01000198">
    <property type="protein sequence ID" value="OSJ36318.1"/>
    <property type="molecule type" value="Genomic_DNA"/>
</dbReference>
<name>A0A1Y2JZ04_BRAJP</name>
<dbReference type="Proteomes" id="UP000193335">
    <property type="component" value="Unassembled WGS sequence"/>
</dbReference>